<protein>
    <recommendedName>
        <fullName evidence="4">Inner membrane protein YebE</fullName>
    </recommendedName>
</protein>
<dbReference type="SUPFAM" id="SSF158682">
    <property type="entry name" value="TerB-like"/>
    <property type="match status" value="1"/>
</dbReference>
<organism evidence="2 3">
    <name type="scientific">Starkeya nomas</name>
    <dbReference type="NCBI Taxonomy" id="2666134"/>
    <lineage>
        <taxon>Bacteria</taxon>
        <taxon>Pseudomonadati</taxon>
        <taxon>Pseudomonadota</taxon>
        <taxon>Alphaproteobacteria</taxon>
        <taxon>Hyphomicrobiales</taxon>
        <taxon>Xanthobacteraceae</taxon>
        <taxon>Starkeya</taxon>
    </lineage>
</organism>
<evidence type="ECO:0000256" key="1">
    <source>
        <dbReference type="SAM" id="MobiDB-lite"/>
    </source>
</evidence>
<evidence type="ECO:0000313" key="3">
    <source>
        <dbReference type="Proteomes" id="UP000433050"/>
    </source>
</evidence>
<keyword evidence="3" id="KW-1185">Reference proteome</keyword>
<feature type="compositionally biased region" description="Gly residues" evidence="1">
    <location>
        <begin position="134"/>
        <end position="144"/>
    </location>
</feature>
<dbReference type="EMBL" id="CACSAS010000001">
    <property type="protein sequence ID" value="CAA0103601.1"/>
    <property type="molecule type" value="Genomic_DNA"/>
</dbReference>
<feature type="region of interest" description="Disordered" evidence="1">
    <location>
        <begin position="75"/>
        <end position="104"/>
    </location>
</feature>
<dbReference type="Pfam" id="PF04391">
    <property type="entry name" value="DUF533"/>
    <property type="match status" value="1"/>
</dbReference>
<dbReference type="InterPro" id="IPR029024">
    <property type="entry name" value="TerB-like"/>
</dbReference>
<feature type="region of interest" description="Disordered" evidence="1">
    <location>
        <begin position="157"/>
        <end position="184"/>
    </location>
</feature>
<accession>A0A5S9PHI3</accession>
<proteinExistence type="predicted"/>
<evidence type="ECO:0008006" key="4">
    <source>
        <dbReference type="Google" id="ProtNLM"/>
    </source>
</evidence>
<dbReference type="InterPro" id="IPR007486">
    <property type="entry name" value="YebE"/>
</dbReference>
<feature type="region of interest" description="Disordered" evidence="1">
    <location>
        <begin position="322"/>
        <end position="346"/>
    </location>
</feature>
<feature type="compositionally biased region" description="Low complexity" evidence="1">
    <location>
        <begin position="122"/>
        <end position="133"/>
    </location>
</feature>
<feature type="compositionally biased region" description="Low complexity" evidence="1">
    <location>
        <begin position="83"/>
        <end position="92"/>
    </location>
</feature>
<feature type="region of interest" description="Disordered" evidence="1">
    <location>
        <begin position="120"/>
        <end position="145"/>
    </location>
</feature>
<feature type="compositionally biased region" description="Pro residues" evidence="1">
    <location>
        <begin position="330"/>
        <end position="342"/>
    </location>
</feature>
<evidence type="ECO:0000313" key="2">
    <source>
        <dbReference type="EMBL" id="CAA0103601.1"/>
    </source>
</evidence>
<sequence length="469" mass="44262">MSNGRNFDAGQLVDQLLGMRSGGGGAGNNPLGDLLGGILGGGARQGGASAGGAPAGGQPGGISLQDLLGGILGGGAGGRVAQPSDASLPSGGAPSGGQPGGISLEDLLGGILGGGAAGGRVSQPGNAAPSAGGAPSGGGGGLPGGISLEDLLGGLLGGGAGRAPQPGGGSASGGAPSGGGGGLPGGISLEDLLGGILGGGGAAGGGRAPRGSGDDSLGDFAADALAGRRGQTPAQLGDFGGGAPTGLTSEIAGNPDVVNAIKDYLSRNGGVLAGGAAAGSLATLVLGSKGGRKLATNAVALGGIALVGTLAYKAYQNYQRGQAPQDVATPPEPAQLPPPQSPFHPAQASQTELPVVILRTMIAAALADGHVDDVERAAIGAKLSEDGAQLDAAERFLSGELANPATVEEIASEVTAPEAAAEVYIAALLAIDADNTAERAFLARLATALKLDPALLPHLEAAAHAARQV</sequence>
<dbReference type="RefSeq" id="WP_244616780.1">
    <property type="nucleotide sequence ID" value="NZ_CACSAS010000001.1"/>
</dbReference>
<gene>
    <name evidence="2" type="ORF">STARVERO_03033</name>
</gene>
<reference evidence="2 3" key="1">
    <citation type="submission" date="2019-12" db="EMBL/GenBank/DDBJ databases">
        <authorList>
            <person name="Reyes-Prieto M."/>
        </authorList>
    </citation>
    <scope>NUCLEOTIDE SEQUENCE [LARGE SCALE GENOMIC DNA]</scope>
    <source>
        <strain evidence="2">HF14-78462</strain>
    </source>
</reference>
<dbReference type="Proteomes" id="UP000433050">
    <property type="component" value="Unassembled WGS sequence"/>
</dbReference>
<dbReference type="AlphaFoldDB" id="A0A5S9PHI3"/>
<dbReference type="CDD" id="cd07178">
    <property type="entry name" value="terB_like_YebE"/>
    <property type="match status" value="1"/>
</dbReference>
<name>A0A5S9PHI3_9HYPH</name>